<keyword evidence="4" id="KW-0131">Cell cycle</keyword>
<dbReference type="InterPro" id="IPR010099">
    <property type="entry name" value="SDR39U1"/>
</dbReference>
<keyword evidence="4" id="KW-0132">Cell division</keyword>
<keyword evidence="5" id="KW-1185">Reference proteome</keyword>
<dbReference type="Gene3D" id="3.40.50.720">
    <property type="entry name" value="NAD(P)-binding Rossmann-like Domain"/>
    <property type="match status" value="1"/>
</dbReference>
<dbReference type="RefSeq" id="WP_025225490.1">
    <property type="nucleotide sequence ID" value="NZ_CP007139.1"/>
</dbReference>
<dbReference type="HOGENOM" id="CLU_047373_1_0_0"/>
<reference evidence="4 5" key="1">
    <citation type="journal article" date="2014" name="PLoS ONE">
        <title>The first complete genome sequence of the class fimbriimonadia in the phylum armatimonadetes.</title>
        <authorList>
            <person name="Hu Z.Y."/>
            <person name="Wang Y.Z."/>
            <person name="Im W.T."/>
            <person name="Wang S.Y."/>
            <person name="Zhao G.P."/>
            <person name="Zheng H.J."/>
            <person name="Quan Z.X."/>
        </authorList>
    </citation>
    <scope>NUCLEOTIDE SEQUENCE [LARGE SCALE GENOMIC DNA]</scope>
    <source>
        <strain evidence="4">Gsoil 348</strain>
    </source>
</reference>
<protein>
    <submittedName>
        <fullName evidence="4">Cell division inhibitor</fullName>
    </submittedName>
</protein>
<dbReference type="PANTHER" id="PTHR11092:SF0">
    <property type="entry name" value="EPIMERASE FAMILY PROTEIN SDR39U1"/>
    <property type="match status" value="1"/>
</dbReference>
<accession>A0A068NR88</accession>
<dbReference type="SUPFAM" id="SSF51735">
    <property type="entry name" value="NAD(P)-binding Rossmann-fold domains"/>
    <property type="match status" value="1"/>
</dbReference>
<dbReference type="EMBL" id="CP007139">
    <property type="protein sequence ID" value="AIE85956.1"/>
    <property type="molecule type" value="Genomic_DNA"/>
</dbReference>
<dbReference type="Pfam" id="PF01370">
    <property type="entry name" value="Epimerase"/>
    <property type="match status" value="1"/>
</dbReference>
<dbReference type="NCBIfam" id="TIGR01777">
    <property type="entry name" value="yfcH"/>
    <property type="match status" value="1"/>
</dbReference>
<organism evidence="4 5">
    <name type="scientific">Fimbriimonas ginsengisoli Gsoil 348</name>
    <dbReference type="NCBI Taxonomy" id="661478"/>
    <lineage>
        <taxon>Bacteria</taxon>
        <taxon>Bacillati</taxon>
        <taxon>Armatimonadota</taxon>
        <taxon>Fimbriimonadia</taxon>
        <taxon>Fimbriimonadales</taxon>
        <taxon>Fimbriimonadaceae</taxon>
        <taxon>Fimbriimonas</taxon>
    </lineage>
</organism>
<evidence type="ECO:0000256" key="1">
    <source>
        <dbReference type="ARBA" id="ARBA00009353"/>
    </source>
</evidence>
<evidence type="ECO:0000259" key="3">
    <source>
        <dbReference type="Pfam" id="PF08338"/>
    </source>
</evidence>
<name>A0A068NR88_FIMGI</name>
<evidence type="ECO:0000313" key="4">
    <source>
        <dbReference type="EMBL" id="AIE85956.1"/>
    </source>
</evidence>
<dbReference type="InterPro" id="IPR036291">
    <property type="entry name" value="NAD(P)-bd_dom_sf"/>
</dbReference>
<dbReference type="KEGG" id="fgi:OP10G_2588"/>
<evidence type="ECO:0000259" key="2">
    <source>
        <dbReference type="Pfam" id="PF01370"/>
    </source>
</evidence>
<dbReference type="Pfam" id="PF08338">
    <property type="entry name" value="DUF1731"/>
    <property type="match status" value="1"/>
</dbReference>
<dbReference type="OrthoDB" id="9801773at2"/>
<dbReference type="AlphaFoldDB" id="A0A068NR88"/>
<dbReference type="Proteomes" id="UP000027982">
    <property type="component" value="Chromosome"/>
</dbReference>
<feature type="domain" description="NAD-dependent epimerase/dehydratase" evidence="2">
    <location>
        <begin position="14"/>
        <end position="178"/>
    </location>
</feature>
<dbReference type="InterPro" id="IPR013549">
    <property type="entry name" value="DUF1731"/>
</dbReference>
<gene>
    <name evidence="4" type="ORF">OP10G_2588</name>
</gene>
<feature type="domain" description="DUF1731" evidence="3">
    <location>
        <begin position="260"/>
        <end position="303"/>
    </location>
</feature>
<dbReference type="GO" id="GO:0051301">
    <property type="term" value="P:cell division"/>
    <property type="evidence" value="ECO:0007669"/>
    <property type="project" value="UniProtKB-KW"/>
</dbReference>
<dbReference type="InterPro" id="IPR001509">
    <property type="entry name" value="Epimerase_deHydtase"/>
</dbReference>
<comment type="similarity">
    <text evidence="1">Belongs to the NAD(P)-dependent epimerase/dehydratase family. SDR39U1 subfamily.</text>
</comment>
<dbReference type="STRING" id="661478.OP10G_2588"/>
<proteinExistence type="inferred from homology"/>
<dbReference type="eggNOG" id="COG1090">
    <property type="taxonomic scope" value="Bacteria"/>
</dbReference>
<dbReference type="PANTHER" id="PTHR11092">
    <property type="entry name" value="SUGAR NUCLEOTIDE EPIMERASE RELATED"/>
    <property type="match status" value="1"/>
</dbReference>
<evidence type="ECO:0000313" key="5">
    <source>
        <dbReference type="Proteomes" id="UP000027982"/>
    </source>
</evidence>
<sequence>MEPGGAPPVAAMKILLAGGTGFIGTALVKRLTADGHTCAVLVRKDPAAYPSTEGVTYISYRDLPGISDVDAVINLAGEWVVGRWTEAKKDRIMESRVAATRLLVDWMASQPVRPKVFLSGSAVGIYGHRPGEILTEDSPLDPEQAFRYRVCKAWEEEANRARDLGIRTVNLRIGNVLDGGGGLLKLLVPWLRRSPVLIPFAPNNVNSWIALPDAVSLIEFALTNDAIEGPLNVVGPRPVTIRQLVQAIGKAIRRPVLGRIPDAVMQAIFGEFSRSLLDSQQILPAKALANGFQFEQEDLPQFLAITIPL</sequence>